<evidence type="ECO:0000313" key="12">
    <source>
        <dbReference type="Proteomes" id="UP001606099"/>
    </source>
</evidence>
<dbReference type="Gene3D" id="3.40.50.11690">
    <property type="entry name" value="Cell division protein FtsQ/DivIB"/>
    <property type="match status" value="1"/>
</dbReference>
<evidence type="ECO:0000256" key="8">
    <source>
        <dbReference type="ARBA" id="ARBA00023306"/>
    </source>
</evidence>
<dbReference type="PANTHER" id="PTHR35851">
    <property type="entry name" value="CELL DIVISION PROTEIN FTSQ"/>
    <property type="match status" value="1"/>
</dbReference>
<keyword evidence="7 9" id="KW-0472">Membrane</keyword>
<keyword evidence="4 9" id="KW-0132">Cell division</keyword>
<keyword evidence="6 9" id="KW-1133">Transmembrane helix</keyword>
<comment type="caution">
    <text evidence="11">The sequence shown here is derived from an EMBL/GenBank/DDBJ whole genome shotgun (WGS) entry which is preliminary data.</text>
</comment>
<dbReference type="PANTHER" id="PTHR35851:SF1">
    <property type="entry name" value="CELL DIVISION PROTEIN FTSQ"/>
    <property type="match status" value="1"/>
</dbReference>
<dbReference type="InterPro" id="IPR045335">
    <property type="entry name" value="FtsQ_C_sf"/>
</dbReference>
<protein>
    <recommendedName>
        <fullName evidence="9">Cell division protein FtsQ</fullName>
    </recommendedName>
</protein>
<feature type="transmembrane region" description="Helical" evidence="9">
    <location>
        <begin position="23"/>
        <end position="44"/>
    </location>
</feature>
<dbReference type="EMBL" id="JBIGHZ010000001">
    <property type="protein sequence ID" value="MFG6446994.1"/>
    <property type="molecule type" value="Genomic_DNA"/>
</dbReference>
<dbReference type="InterPro" id="IPR005548">
    <property type="entry name" value="Cell_div_FtsQ/DivIB_C"/>
</dbReference>
<evidence type="ECO:0000256" key="5">
    <source>
        <dbReference type="ARBA" id="ARBA00022692"/>
    </source>
</evidence>
<keyword evidence="2 9" id="KW-1003">Cell membrane</keyword>
<dbReference type="GO" id="GO:0051301">
    <property type="term" value="P:cell division"/>
    <property type="evidence" value="ECO:0007669"/>
    <property type="project" value="UniProtKB-KW"/>
</dbReference>
<dbReference type="RefSeq" id="WP_394458333.1">
    <property type="nucleotide sequence ID" value="NZ_JBIGHZ010000001.1"/>
</dbReference>
<dbReference type="Pfam" id="PF08478">
    <property type="entry name" value="POTRA_1"/>
    <property type="match status" value="1"/>
</dbReference>
<evidence type="ECO:0000256" key="6">
    <source>
        <dbReference type="ARBA" id="ARBA00022989"/>
    </source>
</evidence>
<evidence type="ECO:0000256" key="2">
    <source>
        <dbReference type="ARBA" id="ARBA00022475"/>
    </source>
</evidence>
<dbReference type="Proteomes" id="UP001606099">
    <property type="component" value="Unassembled WGS sequence"/>
</dbReference>
<keyword evidence="3 9" id="KW-0997">Cell inner membrane</keyword>
<dbReference type="InterPro" id="IPR034746">
    <property type="entry name" value="POTRA"/>
</dbReference>
<comment type="subunit">
    <text evidence="9">Part of a complex composed of FtsB, FtsL and FtsQ.</text>
</comment>
<feature type="domain" description="POTRA" evidence="10">
    <location>
        <begin position="49"/>
        <end position="118"/>
    </location>
</feature>
<keyword evidence="12" id="KW-1185">Reference proteome</keyword>
<dbReference type="Pfam" id="PF03799">
    <property type="entry name" value="FtsQ_DivIB_C"/>
    <property type="match status" value="1"/>
</dbReference>
<dbReference type="HAMAP" id="MF_00911">
    <property type="entry name" value="FtsQ_subfam"/>
    <property type="match status" value="1"/>
</dbReference>
<dbReference type="InterPro" id="IPR013685">
    <property type="entry name" value="POTRA_FtsQ_type"/>
</dbReference>
<comment type="subcellular location">
    <subcellularLocation>
        <location evidence="9">Cell inner membrane</location>
        <topology evidence="9">Single-pass type II membrane protein</topology>
    </subcellularLocation>
    <subcellularLocation>
        <location evidence="1">Membrane</location>
    </subcellularLocation>
    <text evidence="9">Localizes to the division septum.</text>
</comment>
<sequence>MARHNPHTASPALPADIRVMNGMALALLGLLLLMALGAGVLWLARQPMFSIRAIHIEGDVNRNSAASLRANALPRLSGNFLSMNLQVAREAFESVPWVRQAQVQRIWPNQIKVTLQEHQPTALWQGKVDGADASSEAVREALLVNSFGEVFQANVGDVEDEDLPTLSGPQGSAQRMLQMWQALNAISQQRLSEAVTRLDLSGRGSWRLTLEKGGVVELGRGEAAEVQARFQEFASSSKVIAARYHAELVSADLRHELGYALRLSGVSTQLSTQKPLTAKKSN</sequence>
<organism evidence="11 12">
    <name type="scientific">Roseateles rivi</name>
    <dbReference type="NCBI Taxonomy" id="3299028"/>
    <lineage>
        <taxon>Bacteria</taxon>
        <taxon>Pseudomonadati</taxon>
        <taxon>Pseudomonadota</taxon>
        <taxon>Betaproteobacteria</taxon>
        <taxon>Burkholderiales</taxon>
        <taxon>Sphaerotilaceae</taxon>
        <taxon>Roseateles</taxon>
    </lineage>
</organism>
<evidence type="ECO:0000256" key="4">
    <source>
        <dbReference type="ARBA" id="ARBA00022618"/>
    </source>
</evidence>
<evidence type="ECO:0000256" key="1">
    <source>
        <dbReference type="ARBA" id="ARBA00004370"/>
    </source>
</evidence>
<accession>A0ABW7FRN8</accession>
<dbReference type="PROSITE" id="PS51779">
    <property type="entry name" value="POTRA"/>
    <property type="match status" value="1"/>
</dbReference>
<keyword evidence="5 9" id="KW-0812">Transmembrane</keyword>
<evidence type="ECO:0000256" key="9">
    <source>
        <dbReference type="HAMAP-Rule" id="MF_00911"/>
    </source>
</evidence>
<proteinExistence type="inferred from homology"/>
<evidence type="ECO:0000256" key="7">
    <source>
        <dbReference type="ARBA" id="ARBA00023136"/>
    </source>
</evidence>
<evidence type="ECO:0000259" key="10">
    <source>
        <dbReference type="PROSITE" id="PS51779"/>
    </source>
</evidence>
<evidence type="ECO:0000256" key="3">
    <source>
        <dbReference type="ARBA" id="ARBA00022519"/>
    </source>
</evidence>
<name>A0ABW7FRN8_9BURK</name>
<gene>
    <name evidence="9" type="primary">ftsQ</name>
    <name evidence="11" type="ORF">ACG0Z6_01920</name>
</gene>
<reference evidence="11 12" key="1">
    <citation type="submission" date="2024-08" db="EMBL/GenBank/DDBJ databases">
        <authorList>
            <person name="Lu H."/>
        </authorList>
    </citation>
    <scope>NUCLEOTIDE SEQUENCE [LARGE SCALE GENOMIC DNA]</scope>
    <source>
        <strain evidence="11 12">BYS180W</strain>
    </source>
</reference>
<evidence type="ECO:0000313" key="11">
    <source>
        <dbReference type="EMBL" id="MFG6446994.1"/>
    </source>
</evidence>
<comment type="similarity">
    <text evidence="9">Belongs to the FtsQ/DivIB family. FtsQ subfamily.</text>
</comment>
<comment type="function">
    <text evidence="9">Essential cell division protein. May link together the upstream cell division proteins, which are predominantly cytoplasmic, with the downstream cell division proteins, which are predominantly periplasmic. May control correct divisome assembly.</text>
</comment>
<dbReference type="Gene3D" id="3.10.20.310">
    <property type="entry name" value="membrane protein fhac"/>
    <property type="match status" value="1"/>
</dbReference>
<dbReference type="InterPro" id="IPR026579">
    <property type="entry name" value="FtsQ"/>
</dbReference>
<keyword evidence="8 9" id="KW-0131">Cell cycle</keyword>